<comment type="caution">
    <text evidence="3">The sequence shown here is derived from an EMBL/GenBank/DDBJ whole genome shotgun (WGS) entry which is preliminary data.</text>
</comment>
<sequence>MENNPIFHSRHPFGNGFPVTTHGFKGRDMPKSSGTATSFIAKRPTSVGGLGQTENRIGTRASRTDSNTSRINKSVQNEYIRNLQQQIYLLELETRYLTANHGINGKQSFNGVPRENRTGTNGLDPAFPDSRESKTEPSELKRMQSEMNKLKDGHRQLELELETTKKERDELLENIIKAKDHHGIEKDKIYGEMISMRKKYEAALSESQILELSYKRIQEENETLDAIASDAKADANATRDKVDEQIKINGGLSSRVDELIQRNTTIMAKLRKSEELELSFKIEEHHAQIKESNDRVKQLEVLLKQREHQIMQLDHLKLKMEEELKELLSKNAKVAGQKTEAKCNEKCDLQRSELERIRGAYEMLKITLDVKDRKIDEIQKQVKNLETARKKIQEEKSHLVERVAKMESRLHTNEIELIQVGQDKSLLTDDVAELKIQLDDTTQRLSSTNSKNNTLVMELEKYKRDLKTLQEFASVLDQVESNGQNYLQLMRNMRKYLDVKE</sequence>
<feature type="compositionally biased region" description="Basic and acidic residues" evidence="2">
    <location>
        <begin position="129"/>
        <end position="140"/>
    </location>
</feature>
<evidence type="ECO:0000256" key="1">
    <source>
        <dbReference type="SAM" id="Coils"/>
    </source>
</evidence>
<keyword evidence="4" id="KW-1185">Reference proteome</keyword>
<evidence type="ECO:0000256" key="2">
    <source>
        <dbReference type="SAM" id="MobiDB-lite"/>
    </source>
</evidence>
<accession>A0ABQ8F2L8</accession>
<proteinExistence type="predicted"/>
<feature type="coiled-coil region" evidence="1">
    <location>
        <begin position="282"/>
        <end position="337"/>
    </location>
</feature>
<feature type="coiled-coil region" evidence="1">
    <location>
        <begin position="140"/>
        <end position="234"/>
    </location>
</feature>
<evidence type="ECO:0000313" key="4">
    <source>
        <dbReference type="Proteomes" id="UP001648503"/>
    </source>
</evidence>
<gene>
    <name evidence="3" type="ORF">BASA50_009008</name>
</gene>
<feature type="coiled-coil region" evidence="1">
    <location>
        <begin position="361"/>
        <end position="451"/>
    </location>
</feature>
<name>A0ABQ8F2L8_9FUNG</name>
<feature type="region of interest" description="Disordered" evidence="2">
    <location>
        <begin position="104"/>
        <end position="140"/>
    </location>
</feature>
<evidence type="ECO:0008006" key="5">
    <source>
        <dbReference type="Google" id="ProtNLM"/>
    </source>
</evidence>
<protein>
    <recommendedName>
        <fullName evidence="5">Centrosomin N-terminal motif 1 domain-containing protein</fullName>
    </recommendedName>
</protein>
<organism evidence="3 4">
    <name type="scientific">Batrachochytrium salamandrivorans</name>
    <dbReference type="NCBI Taxonomy" id="1357716"/>
    <lineage>
        <taxon>Eukaryota</taxon>
        <taxon>Fungi</taxon>
        <taxon>Fungi incertae sedis</taxon>
        <taxon>Chytridiomycota</taxon>
        <taxon>Chytridiomycota incertae sedis</taxon>
        <taxon>Chytridiomycetes</taxon>
        <taxon>Rhizophydiales</taxon>
        <taxon>Rhizophydiales incertae sedis</taxon>
        <taxon>Batrachochytrium</taxon>
    </lineage>
</organism>
<dbReference type="Gene3D" id="1.20.5.340">
    <property type="match status" value="1"/>
</dbReference>
<dbReference type="Proteomes" id="UP001648503">
    <property type="component" value="Unassembled WGS sequence"/>
</dbReference>
<keyword evidence="1" id="KW-0175">Coiled coil</keyword>
<dbReference type="EMBL" id="JAFCIX010000418">
    <property type="protein sequence ID" value="KAH6591007.1"/>
    <property type="molecule type" value="Genomic_DNA"/>
</dbReference>
<reference evidence="3 4" key="1">
    <citation type="submission" date="2021-02" db="EMBL/GenBank/DDBJ databases">
        <title>Variation within the Batrachochytrium salamandrivorans European outbreak.</title>
        <authorList>
            <person name="Kelly M."/>
            <person name="Pasmans F."/>
            <person name="Shea T.P."/>
            <person name="Munoz J.F."/>
            <person name="Carranza S."/>
            <person name="Cuomo C.A."/>
            <person name="Martel A."/>
        </authorList>
    </citation>
    <scope>NUCLEOTIDE SEQUENCE [LARGE SCALE GENOMIC DNA]</scope>
    <source>
        <strain evidence="3 4">AMFP18/2</strain>
    </source>
</reference>
<evidence type="ECO:0000313" key="3">
    <source>
        <dbReference type="EMBL" id="KAH6591007.1"/>
    </source>
</evidence>